<dbReference type="EC" id="3.6.-.-" evidence="6"/>
<proteinExistence type="inferred from homology"/>
<dbReference type="InterPro" id="IPR015797">
    <property type="entry name" value="NUDIX_hydrolase-like_dom_sf"/>
</dbReference>
<dbReference type="Gene3D" id="3.90.79.10">
    <property type="entry name" value="Nucleoside Triphosphate Pyrophosphohydrolase"/>
    <property type="match status" value="1"/>
</dbReference>
<dbReference type="EMBL" id="JAVREO010000005">
    <property type="protein sequence ID" value="MDT0266738.1"/>
    <property type="molecule type" value="Genomic_DNA"/>
</dbReference>
<dbReference type="Pfam" id="PF00293">
    <property type="entry name" value="NUDIX"/>
    <property type="match status" value="1"/>
</dbReference>
<evidence type="ECO:0000313" key="6">
    <source>
        <dbReference type="EMBL" id="MDT0266738.1"/>
    </source>
</evidence>
<evidence type="ECO:0000259" key="5">
    <source>
        <dbReference type="PROSITE" id="PS51462"/>
    </source>
</evidence>
<comment type="similarity">
    <text evidence="2 4">Belongs to the Nudix hydrolase family.</text>
</comment>
<sequence>MDARAHAEIDPALPPRRRSGNLVLVQDARGDVLLVRPTYRRGRWQLPGGGADADEPPHEAAQRELLEETGLTVPVTGVVALDYVPARDGQAEGYNTVFTIGRRLTASEAAAVAIPEAARAELDALRFVRPERLDDYGTPQQVRRIRSSLSAVEEGRVLPILVLGARVAT</sequence>
<dbReference type="PROSITE" id="PS00893">
    <property type="entry name" value="NUDIX_BOX"/>
    <property type="match status" value="1"/>
</dbReference>
<dbReference type="RefSeq" id="WP_311666775.1">
    <property type="nucleotide sequence ID" value="NZ_JAVREO010000005.1"/>
</dbReference>
<feature type="domain" description="Nudix hydrolase" evidence="5">
    <location>
        <begin position="15"/>
        <end position="153"/>
    </location>
</feature>
<dbReference type="PROSITE" id="PS51462">
    <property type="entry name" value="NUDIX"/>
    <property type="match status" value="1"/>
</dbReference>
<evidence type="ECO:0000256" key="1">
    <source>
        <dbReference type="ARBA" id="ARBA00001946"/>
    </source>
</evidence>
<keyword evidence="3 4" id="KW-0378">Hydrolase</keyword>
<dbReference type="GO" id="GO:0016787">
    <property type="term" value="F:hydrolase activity"/>
    <property type="evidence" value="ECO:0007669"/>
    <property type="project" value="UniProtKB-KW"/>
</dbReference>
<gene>
    <name evidence="6" type="ORF">RM844_10575</name>
</gene>
<evidence type="ECO:0000256" key="2">
    <source>
        <dbReference type="ARBA" id="ARBA00005582"/>
    </source>
</evidence>
<dbReference type="InterPro" id="IPR000086">
    <property type="entry name" value="NUDIX_hydrolase_dom"/>
</dbReference>
<evidence type="ECO:0000256" key="3">
    <source>
        <dbReference type="ARBA" id="ARBA00022801"/>
    </source>
</evidence>
<comment type="caution">
    <text evidence="6">The sequence shown here is derived from an EMBL/GenBank/DDBJ whole genome shotgun (WGS) entry which is preliminary data.</text>
</comment>
<dbReference type="PANTHER" id="PTHR43046:SF14">
    <property type="entry name" value="MUTT_NUDIX FAMILY PROTEIN"/>
    <property type="match status" value="1"/>
</dbReference>
<dbReference type="PANTHER" id="PTHR43046">
    <property type="entry name" value="GDP-MANNOSE MANNOSYL HYDROLASE"/>
    <property type="match status" value="1"/>
</dbReference>
<accession>A0ABU2JR82</accession>
<dbReference type="InterPro" id="IPR020084">
    <property type="entry name" value="NUDIX_hydrolase_CS"/>
</dbReference>
<dbReference type="InterPro" id="IPR020476">
    <property type="entry name" value="Nudix_hydrolase"/>
</dbReference>
<name>A0ABU2JR82_9ACTN</name>
<protein>
    <submittedName>
        <fullName evidence="6">NUDIX hydrolase</fullName>
        <ecNumber evidence="6">3.6.-.-</ecNumber>
    </submittedName>
</protein>
<dbReference type="SUPFAM" id="SSF55811">
    <property type="entry name" value="Nudix"/>
    <property type="match status" value="1"/>
</dbReference>
<dbReference type="Proteomes" id="UP001183410">
    <property type="component" value="Unassembled WGS sequence"/>
</dbReference>
<evidence type="ECO:0000256" key="4">
    <source>
        <dbReference type="RuleBase" id="RU003476"/>
    </source>
</evidence>
<comment type="cofactor">
    <cofactor evidence="1">
        <name>Mg(2+)</name>
        <dbReference type="ChEBI" id="CHEBI:18420"/>
    </cofactor>
</comment>
<reference evidence="7" key="1">
    <citation type="submission" date="2023-07" db="EMBL/GenBank/DDBJ databases">
        <title>30 novel species of actinomycetes from the DSMZ collection.</title>
        <authorList>
            <person name="Nouioui I."/>
        </authorList>
    </citation>
    <scope>NUCLEOTIDE SEQUENCE [LARGE SCALE GENOMIC DNA]</scope>
    <source>
        <strain evidence="7">DSM 44915</strain>
    </source>
</reference>
<keyword evidence="7" id="KW-1185">Reference proteome</keyword>
<organism evidence="6 7">
    <name type="scientific">Streptomyces chisholmiae</name>
    <dbReference type="NCBI Taxonomy" id="3075540"/>
    <lineage>
        <taxon>Bacteria</taxon>
        <taxon>Bacillati</taxon>
        <taxon>Actinomycetota</taxon>
        <taxon>Actinomycetes</taxon>
        <taxon>Kitasatosporales</taxon>
        <taxon>Streptomycetaceae</taxon>
        <taxon>Streptomyces</taxon>
    </lineage>
</organism>
<dbReference type="PRINTS" id="PR00502">
    <property type="entry name" value="NUDIXFAMILY"/>
</dbReference>
<evidence type="ECO:0000313" key="7">
    <source>
        <dbReference type="Proteomes" id="UP001183410"/>
    </source>
</evidence>